<keyword evidence="3" id="KW-1185">Reference proteome</keyword>
<organism evidence="2 3">
    <name type="scientific">Marinirhabdus gelatinilytica</name>
    <dbReference type="NCBI Taxonomy" id="1703343"/>
    <lineage>
        <taxon>Bacteria</taxon>
        <taxon>Pseudomonadati</taxon>
        <taxon>Bacteroidota</taxon>
        <taxon>Flavobacteriia</taxon>
        <taxon>Flavobacteriales</taxon>
        <taxon>Flavobacteriaceae</taxon>
    </lineage>
</organism>
<feature type="chain" id="PRO_5017009533" evidence="1">
    <location>
        <begin position="21"/>
        <end position="111"/>
    </location>
</feature>
<dbReference type="AlphaFoldDB" id="A0A370Q658"/>
<dbReference type="EMBL" id="QRAO01000006">
    <property type="protein sequence ID" value="RDK83838.1"/>
    <property type="molecule type" value="Genomic_DNA"/>
</dbReference>
<feature type="signal peptide" evidence="1">
    <location>
        <begin position="1"/>
        <end position="20"/>
    </location>
</feature>
<name>A0A370Q658_9FLAO</name>
<dbReference type="RefSeq" id="WP_115124559.1">
    <property type="nucleotide sequence ID" value="NZ_QRAO01000006.1"/>
</dbReference>
<protein>
    <submittedName>
        <fullName evidence="2">Uncharacterized protein</fullName>
    </submittedName>
</protein>
<accession>A0A370Q658</accession>
<evidence type="ECO:0000256" key="1">
    <source>
        <dbReference type="SAM" id="SignalP"/>
    </source>
</evidence>
<evidence type="ECO:0000313" key="2">
    <source>
        <dbReference type="EMBL" id="RDK83838.1"/>
    </source>
</evidence>
<proteinExistence type="predicted"/>
<reference evidence="2 3" key="1">
    <citation type="submission" date="2018-07" db="EMBL/GenBank/DDBJ databases">
        <title>Genomic Encyclopedia of Type Strains, Phase IV (KMG-IV): sequencing the most valuable type-strain genomes for metagenomic binning, comparative biology and taxonomic classification.</title>
        <authorList>
            <person name="Goeker M."/>
        </authorList>
    </citation>
    <scope>NUCLEOTIDE SEQUENCE [LARGE SCALE GENOMIC DNA]</scope>
    <source>
        <strain evidence="2 3">DSM 101478</strain>
    </source>
</reference>
<keyword evidence="1" id="KW-0732">Signal</keyword>
<evidence type="ECO:0000313" key="3">
    <source>
        <dbReference type="Proteomes" id="UP000255317"/>
    </source>
</evidence>
<comment type="caution">
    <text evidence="2">The sequence shown here is derived from an EMBL/GenBank/DDBJ whole genome shotgun (WGS) entry which is preliminary data.</text>
</comment>
<sequence>MKTTLITLIAVLFLAIPSNAIVNQNPTDPYIIVRVIECQGGDSANQSMILIDRGDNNIEKIELEKFHKNNFKIISKILNDIKKYGYELIGTSGGGGNDNAMILQNYIFKKN</sequence>
<dbReference type="Proteomes" id="UP000255317">
    <property type="component" value="Unassembled WGS sequence"/>
</dbReference>
<gene>
    <name evidence="2" type="ORF">C8D94_10651</name>
</gene>